<dbReference type="Proteomes" id="UP000501747">
    <property type="component" value="Chromosome"/>
</dbReference>
<dbReference type="CDD" id="cd01283">
    <property type="entry name" value="cytidine_deaminase"/>
    <property type="match status" value="1"/>
</dbReference>
<protein>
    <submittedName>
        <fullName evidence="3">Cytidine deaminase</fullName>
    </submittedName>
</protein>
<proteinExistence type="inferred from homology"/>
<dbReference type="SUPFAM" id="SSF53927">
    <property type="entry name" value="Cytidine deaminase-like"/>
    <property type="match status" value="1"/>
</dbReference>
<dbReference type="PANTHER" id="PTHR11644:SF2">
    <property type="entry name" value="CYTIDINE DEAMINASE"/>
    <property type="match status" value="1"/>
</dbReference>
<accession>A0A6G8ARV0</accession>
<dbReference type="EMBL" id="CP049887">
    <property type="protein sequence ID" value="QIL47808.1"/>
    <property type="molecule type" value="Genomic_DNA"/>
</dbReference>
<comment type="similarity">
    <text evidence="1">Belongs to the cytidine and deoxycytidylate deaminase family.</text>
</comment>
<evidence type="ECO:0000256" key="1">
    <source>
        <dbReference type="ARBA" id="ARBA00006576"/>
    </source>
</evidence>
<evidence type="ECO:0000313" key="4">
    <source>
        <dbReference type="Proteomes" id="UP000501747"/>
    </source>
</evidence>
<dbReference type="RefSeq" id="WP_166033979.1">
    <property type="nucleotide sequence ID" value="NZ_CP049887.1"/>
</dbReference>
<dbReference type="AlphaFoldDB" id="A0A6G8ARV0"/>
<feature type="domain" description="CMP/dCMP-type deaminase" evidence="2">
    <location>
        <begin position="1"/>
        <end position="125"/>
    </location>
</feature>
<dbReference type="PROSITE" id="PS51747">
    <property type="entry name" value="CYT_DCMP_DEAMINASES_2"/>
    <property type="match status" value="1"/>
</dbReference>
<dbReference type="GO" id="GO:0055086">
    <property type="term" value="P:nucleobase-containing small molecule metabolic process"/>
    <property type="evidence" value="ECO:0007669"/>
    <property type="project" value="UniProtKB-ARBA"/>
</dbReference>
<evidence type="ECO:0000313" key="3">
    <source>
        <dbReference type="EMBL" id="QIL47808.1"/>
    </source>
</evidence>
<dbReference type="InterPro" id="IPR016193">
    <property type="entry name" value="Cytidine_deaminase-like"/>
</dbReference>
<dbReference type="GO" id="GO:0008270">
    <property type="term" value="F:zinc ion binding"/>
    <property type="evidence" value="ECO:0007669"/>
    <property type="project" value="TreeGrafter"/>
</dbReference>
<gene>
    <name evidence="3" type="ORF">G7082_04245</name>
</gene>
<dbReference type="GO" id="GO:0004126">
    <property type="term" value="F:cytidine deaminase activity"/>
    <property type="evidence" value="ECO:0007669"/>
    <property type="project" value="UniProtKB-ARBA"/>
</dbReference>
<dbReference type="PANTHER" id="PTHR11644">
    <property type="entry name" value="CYTIDINE DEAMINASE"/>
    <property type="match status" value="1"/>
</dbReference>
<evidence type="ECO:0000259" key="2">
    <source>
        <dbReference type="PROSITE" id="PS51747"/>
    </source>
</evidence>
<dbReference type="GO" id="GO:0072527">
    <property type="term" value="P:pyrimidine-containing compound metabolic process"/>
    <property type="evidence" value="ECO:0007669"/>
    <property type="project" value="UniProtKB-ARBA"/>
</dbReference>
<dbReference type="Gene3D" id="3.40.140.10">
    <property type="entry name" value="Cytidine Deaminase, domain 2"/>
    <property type="match status" value="1"/>
</dbReference>
<dbReference type="KEGG" id="vhy:G7082_04245"/>
<keyword evidence="4" id="KW-1185">Reference proteome</keyword>
<dbReference type="InterPro" id="IPR002125">
    <property type="entry name" value="CMP_dCMP_dom"/>
</dbReference>
<organism evidence="3 4">
    <name type="scientific">Vagococcus hydrophili</name>
    <dbReference type="NCBI Taxonomy" id="2714947"/>
    <lineage>
        <taxon>Bacteria</taxon>
        <taxon>Bacillati</taxon>
        <taxon>Bacillota</taxon>
        <taxon>Bacilli</taxon>
        <taxon>Lactobacillales</taxon>
        <taxon>Enterococcaceae</taxon>
        <taxon>Vagococcus</taxon>
    </lineage>
</organism>
<sequence>MFEKLTSEASKVINPKEYSRFAEGGQVAAALETVSGAIYTGICIDTACSMGFCAEHAAAADMLKHGETQVVRMVALDKDGNYLSPCGRCREFLSQLDEKNSEMEILLANGNVYTLRELLPFDWKN</sequence>
<dbReference type="GO" id="GO:0005829">
    <property type="term" value="C:cytosol"/>
    <property type="evidence" value="ECO:0007669"/>
    <property type="project" value="TreeGrafter"/>
</dbReference>
<reference evidence="3 4" key="1">
    <citation type="submission" date="2020-03" db="EMBL/GenBank/DDBJ databases">
        <title>Vagococcus sp. nov., isolated from beetles.</title>
        <authorList>
            <person name="Hyun D.-W."/>
            <person name="Bae J.-W."/>
        </authorList>
    </citation>
    <scope>NUCLEOTIDE SEQUENCE [LARGE SCALE GENOMIC DNA]</scope>
    <source>
        <strain evidence="3 4">HDW17B</strain>
    </source>
</reference>
<name>A0A6G8ARV0_9ENTE</name>
<dbReference type="InterPro" id="IPR050202">
    <property type="entry name" value="Cyt/Deoxycyt_deaminase"/>
</dbReference>